<dbReference type="OrthoDB" id="8013723at2759"/>
<gene>
    <name evidence="3" type="ORF">HERILL_LOCUS9532</name>
</gene>
<feature type="chain" id="PRO_5031142622" evidence="2">
    <location>
        <begin position="19"/>
        <end position="83"/>
    </location>
</feature>
<reference evidence="3 4" key="1">
    <citation type="submission" date="2020-11" db="EMBL/GenBank/DDBJ databases">
        <authorList>
            <person name="Wallbank WR R."/>
            <person name="Pardo Diaz C."/>
            <person name="Kozak K."/>
            <person name="Martin S."/>
            <person name="Jiggins C."/>
            <person name="Moest M."/>
            <person name="Warren A I."/>
            <person name="Generalovic N T."/>
            <person name="Byers J.R.P. K."/>
            <person name="Montejo-Kovacevich G."/>
            <person name="Yen C E."/>
        </authorList>
    </citation>
    <scope>NUCLEOTIDE SEQUENCE [LARGE SCALE GENOMIC DNA]</scope>
</reference>
<dbReference type="InParanoid" id="A0A7R8UTH3"/>
<keyword evidence="4" id="KW-1185">Reference proteome</keyword>
<name>A0A7R8UTH3_HERIL</name>
<dbReference type="Pfam" id="PF02757">
    <property type="entry name" value="YLP"/>
    <property type="match status" value="2"/>
</dbReference>
<dbReference type="AlphaFoldDB" id="A0A7R8UTH3"/>
<keyword evidence="2" id="KW-0732">Signal</keyword>
<dbReference type="InterPro" id="IPR004019">
    <property type="entry name" value="YLP_motif"/>
</dbReference>
<sequence length="83" mass="8984">MKAVFALVLLALFAIAAADVSELSGPSNEYLPPFKNEQDFGRVAAGFGPPREYLPPTQSGEPAPAHSFGPDGYRYKNPTARRF</sequence>
<dbReference type="EMBL" id="LR899012">
    <property type="protein sequence ID" value="CAD7086784.1"/>
    <property type="molecule type" value="Genomic_DNA"/>
</dbReference>
<evidence type="ECO:0000256" key="1">
    <source>
        <dbReference type="SAM" id="MobiDB-lite"/>
    </source>
</evidence>
<accession>A0A7R8UTH3</accession>
<protein>
    <submittedName>
        <fullName evidence="3">Uncharacterized protein</fullName>
    </submittedName>
</protein>
<evidence type="ECO:0000313" key="4">
    <source>
        <dbReference type="Proteomes" id="UP000594454"/>
    </source>
</evidence>
<evidence type="ECO:0000256" key="2">
    <source>
        <dbReference type="SAM" id="SignalP"/>
    </source>
</evidence>
<organism evidence="3 4">
    <name type="scientific">Hermetia illucens</name>
    <name type="common">Black soldier fly</name>
    <dbReference type="NCBI Taxonomy" id="343691"/>
    <lineage>
        <taxon>Eukaryota</taxon>
        <taxon>Metazoa</taxon>
        <taxon>Ecdysozoa</taxon>
        <taxon>Arthropoda</taxon>
        <taxon>Hexapoda</taxon>
        <taxon>Insecta</taxon>
        <taxon>Pterygota</taxon>
        <taxon>Neoptera</taxon>
        <taxon>Endopterygota</taxon>
        <taxon>Diptera</taxon>
        <taxon>Brachycera</taxon>
        <taxon>Stratiomyomorpha</taxon>
        <taxon>Stratiomyidae</taxon>
        <taxon>Hermetiinae</taxon>
        <taxon>Hermetia</taxon>
    </lineage>
</organism>
<feature type="region of interest" description="Disordered" evidence="1">
    <location>
        <begin position="46"/>
        <end position="83"/>
    </location>
</feature>
<feature type="signal peptide" evidence="2">
    <location>
        <begin position="1"/>
        <end position="18"/>
    </location>
</feature>
<evidence type="ECO:0000313" key="3">
    <source>
        <dbReference type="EMBL" id="CAD7086784.1"/>
    </source>
</evidence>
<dbReference type="Proteomes" id="UP000594454">
    <property type="component" value="Chromosome 4"/>
</dbReference>
<proteinExistence type="predicted"/>